<dbReference type="InterPro" id="IPR041698">
    <property type="entry name" value="Methyltransf_25"/>
</dbReference>
<dbReference type="SUPFAM" id="SSF53335">
    <property type="entry name" value="S-adenosyl-L-methionine-dependent methyltransferases"/>
    <property type="match status" value="1"/>
</dbReference>
<reference evidence="2 3" key="1">
    <citation type="submission" date="2016-10" db="EMBL/GenBank/DDBJ databases">
        <title>Complete genome of the TMA-utilizing, human hosted archaeon Methanomethylophilus alvus Gen. nov, sp. nov., strain Mx-05, derived from a pure culture.</title>
        <authorList>
            <person name="Brugere J.-F."/>
            <person name="Ben Hania W."/>
            <person name="Chaudhary P.P."/>
            <person name="Gaci N."/>
            <person name="Borrel G."/>
            <person name="Cao Van Tuat L."/>
            <person name="Fardeau M.-L."/>
            <person name="Harris H.M.B."/>
            <person name="O'Toole P.W."/>
            <person name="Ollivier B."/>
        </authorList>
    </citation>
    <scope>NUCLEOTIDE SEQUENCE [LARGE SCALE GENOMIC DNA]</scope>
    <source>
        <strain evidence="2 3">Mx-05</strain>
    </source>
</reference>
<organism evidence="2 3">
    <name type="scientific">Methanomethylophilus alvi</name>
    <dbReference type="NCBI Taxonomy" id="1291540"/>
    <lineage>
        <taxon>Archaea</taxon>
        <taxon>Methanobacteriati</taxon>
        <taxon>Thermoplasmatota</taxon>
        <taxon>Thermoplasmata</taxon>
        <taxon>Methanomassiliicoccales</taxon>
        <taxon>Methanomethylophilaceae</taxon>
        <taxon>Methanomethylophilus</taxon>
    </lineage>
</organism>
<dbReference type="AlphaFoldDB" id="A0A3G3IFS1"/>
<dbReference type="InterPro" id="IPR029063">
    <property type="entry name" value="SAM-dependent_MTases_sf"/>
</dbReference>
<gene>
    <name evidence="2" type="ORF">BKD89_02630</name>
</gene>
<dbReference type="PANTHER" id="PTHR43628">
    <property type="entry name" value="ACTIVATOR OF C KINASE PROTEIN 1-RELATED"/>
    <property type="match status" value="1"/>
</dbReference>
<name>A0A3G3IFS1_9ARCH</name>
<dbReference type="EMBL" id="CP017686">
    <property type="protein sequence ID" value="AYQ54703.1"/>
    <property type="molecule type" value="Genomic_DNA"/>
</dbReference>
<dbReference type="CDD" id="cd02440">
    <property type="entry name" value="AdoMet_MTases"/>
    <property type="match status" value="1"/>
</dbReference>
<dbReference type="InterPro" id="IPR046237">
    <property type="entry name" value="DUF6270"/>
</dbReference>
<evidence type="ECO:0000313" key="3">
    <source>
        <dbReference type="Proteomes" id="UP000273278"/>
    </source>
</evidence>
<dbReference type="Pfam" id="PF19786">
    <property type="entry name" value="DUF6270"/>
    <property type="match status" value="1"/>
</dbReference>
<proteinExistence type="predicted"/>
<dbReference type="PANTHER" id="PTHR43628:SF1">
    <property type="entry name" value="CHITIN SYNTHASE REGULATORY FACTOR 2-RELATED"/>
    <property type="match status" value="1"/>
</dbReference>
<dbReference type="InterPro" id="IPR052945">
    <property type="entry name" value="Mitotic_Regulator"/>
</dbReference>
<dbReference type="GeneID" id="41321329"/>
<dbReference type="Pfam" id="PF13649">
    <property type="entry name" value="Methyltransf_25"/>
    <property type="match status" value="1"/>
</dbReference>
<feature type="domain" description="Methyltransferase" evidence="1">
    <location>
        <begin position="44"/>
        <end position="137"/>
    </location>
</feature>
<evidence type="ECO:0000259" key="1">
    <source>
        <dbReference type="Pfam" id="PF13649"/>
    </source>
</evidence>
<dbReference type="Pfam" id="PF08238">
    <property type="entry name" value="Sel1"/>
    <property type="match status" value="3"/>
</dbReference>
<accession>A0A3G3IFS1</accession>
<dbReference type="Proteomes" id="UP000273278">
    <property type="component" value="Chromosome"/>
</dbReference>
<dbReference type="InterPro" id="IPR006597">
    <property type="entry name" value="Sel1-like"/>
</dbReference>
<dbReference type="SUPFAM" id="SSF81901">
    <property type="entry name" value="HCP-like"/>
    <property type="match status" value="2"/>
</dbReference>
<dbReference type="SMART" id="SM00671">
    <property type="entry name" value="SEL1"/>
    <property type="match status" value="3"/>
</dbReference>
<dbReference type="InterPro" id="IPR011990">
    <property type="entry name" value="TPR-like_helical_dom_sf"/>
</dbReference>
<protein>
    <recommendedName>
        <fullName evidence="1">Methyltransferase domain-containing protein</fullName>
    </recommendedName>
</protein>
<evidence type="ECO:0000313" key="2">
    <source>
        <dbReference type="EMBL" id="AYQ54703.1"/>
    </source>
</evidence>
<dbReference type="Gene3D" id="1.25.40.10">
    <property type="entry name" value="Tetratricopeptide repeat domain"/>
    <property type="match status" value="1"/>
</dbReference>
<sequence>MKDITAVDFTAYYKNAEEAAERQYNTHMKQFFKKYAPANSGLTIMDFACGWGRISNVIKDNYAKIILCDISKKAIEHCKERFANDNRFEFVVNKIDEIPLESNSVDFVFSWDSMVNFNYRLLDMSIFEINRILKNNGYAFIHHSNYRGAFAAQGLTCSENYEENKMGRACTSYVDMRIIAKHYNMKIVEQKLQDWGNGENFIRHVDCITILQKISESKPHLDEVLFKSGYITKPRILGEKMLDMSSSKEDSVSINILGCCVSRDIFNLKCGINYTVKGYVQRNCPLDIFDEIANSYKISDLDVEDIVEHNFNKRSLCTLFNGTGSKKLLENKGKWIIIDSFYSGCGCFELTFPDRSCKYIQTDWGTVLKKLVTKLDNGIKCNFIDGNENFLLKIDKFTNFIKNNWGNNVILLDLPRTNQYLATNGTVQIKSTSYIESINAADELCKLLLERLDCHYVRMPHPLYGDSYNSYDVQAVHYIKEAYQYLKEAVDIIVNGVDVYKKLDLNYIKYSQIFHEIALGTRLSERNTIQIIKRIIASKDVVNYPKCVQLCNQLILQGSVDALYLLSVVYRDGLGVNKDIDFAIELMEKAYSQYNDYGNALIDLLWNRTDTESCNKIIRIASQLLDCGNAGVFSRFGRMYRDGKSVEKNIDLSIEYFYKAKSKDLSWSIELFDVMWNANRSEYDSQLKNAISELADKGNPDAMVRRGRMYRYGRGEIKDFEKALFWIKKAADMKKNYVSEYNELKTLTVTIK</sequence>
<dbReference type="Gene3D" id="3.40.50.150">
    <property type="entry name" value="Vaccinia Virus protein VP39"/>
    <property type="match status" value="1"/>
</dbReference>
<dbReference type="RefSeq" id="WP_015504427.1">
    <property type="nucleotide sequence ID" value="NZ_CP017686.1"/>
</dbReference>